<dbReference type="Gene3D" id="3.10.105.10">
    <property type="entry name" value="Dipeptide-binding Protein, Domain 3"/>
    <property type="match status" value="1"/>
</dbReference>
<dbReference type="STRING" id="411467.BACCAP_00722"/>
<dbReference type="PROSITE" id="PS51257">
    <property type="entry name" value="PROKAR_LIPOPROTEIN"/>
    <property type="match status" value="1"/>
</dbReference>
<evidence type="ECO:0000313" key="8">
    <source>
        <dbReference type="Proteomes" id="UP000003639"/>
    </source>
</evidence>
<dbReference type="GO" id="GO:0043190">
    <property type="term" value="C:ATP-binding cassette (ABC) transporter complex"/>
    <property type="evidence" value="ECO:0007669"/>
    <property type="project" value="InterPro"/>
</dbReference>
<feature type="signal peptide" evidence="5">
    <location>
        <begin position="1"/>
        <end position="26"/>
    </location>
</feature>
<dbReference type="Pfam" id="PF00496">
    <property type="entry name" value="SBP_bac_5"/>
    <property type="match status" value="1"/>
</dbReference>
<evidence type="ECO:0000256" key="2">
    <source>
        <dbReference type="ARBA" id="ARBA00022448"/>
    </source>
</evidence>
<dbReference type="eggNOG" id="COG0747">
    <property type="taxonomic scope" value="Bacteria"/>
</dbReference>
<dbReference type="InterPro" id="IPR000914">
    <property type="entry name" value="SBP_5_dom"/>
</dbReference>
<keyword evidence="3 5" id="KW-0732">Signal</keyword>
<dbReference type="SUPFAM" id="SSF53850">
    <property type="entry name" value="Periplasmic binding protein-like II"/>
    <property type="match status" value="1"/>
</dbReference>
<feature type="region of interest" description="Disordered" evidence="4">
    <location>
        <begin position="31"/>
        <end position="51"/>
    </location>
</feature>
<dbReference type="AlphaFoldDB" id="A6NR94"/>
<keyword evidence="8" id="KW-1185">Reference proteome</keyword>
<dbReference type="PANTHER" id="PTHR30290">
    <property type="entry name" value="PERIPLASMIC BINDING COMPONENT OF ABC TRANSPORTER"/>
    <property type="match status" value="1"/>
</dbReference>
<evidence type="ECO:0000256" key="5">
    <source>
        <dbReference type="SAM" id="SignalP"/>
    </source>
</evidence>
<feature type="chain" id="PRO_5002700267" evidence="5">
    <location>
        <begin position="27"/>
        <end position="523"/>
    </location>
</feature>
<dbReference type="PIRSF" id="PIRSF002741">
    <property type="entry name" value="MppA"/>
    <property type="match status" value="1"/>
</dbReference>
<sequence>MGEAMKKCLPALLLSGVLLLSCAACAPETAEETPVPTTPAPTQTAQQPQTEQREFVLPCYGDQSFHPITGGNRTNLTLAPLMYEGLYELDQSFTPSPVLCASAQTDETGLIWTFTLREGVTFSDGSLLTASDVVYSLQLAMGENSPYAGRFTGVTGITAGEGNTVTITLSAPNGALPALLDVPIVKETGGTPLGTGPYVLTGEGDSLALEARTGWWKGEKVPLERIPLYNVREADGMIHAFDTQEISLVTVDITGSNALGYSGTYEVWDYATSVMLYIGYNTASGPCADQDLRKALSYGYERTAVTKSILSQHAQAAALPVSPASPLYDETLAGTLEYAPQTAEQLLEEAGWSLGADGLRTNGWQNLSLRFIVNTDNTYKVSAAEYLAQGLGKLGITVELEKLPWEDYVAALTAGEFDLYLGEVKLTGDFDLTALIAPDGALNYGKYSDADAQTLLTAFRAAGEGQREAAASALYTHLAETAPFTPICFKNWSVLTHWGSLTGLSPTQQNVFYGLTDWEMGSG</sequence>
<evidence type="ECO:0000256" key="1">
    <source>
        <dbReference type="ARBA" id="ARBA00005695"/>
    </source>
</evidence>
<dbReference type="InterPro" id="IPR039424">
    <property type="entry name" value="SBP_5"/>
</dbReference>
<dbReference type="Gene3D" id="3.40.190.10">
    <property type="entry name" value="Periplasmic binding protein-like II"/>
    <property type="match status" value="1"/>
</dbReference>
<dbReference type="GO" id="GO:0015833">
    <property type="term" value="P:peptide transport"/>
    <property type="evidence" value="ECO:0007669"/>
    <property type="project" value="TreeGrafter"/>
</dbReference>
<reference evidence="7 8" key="2">
    <citation type="submission" date="2007-06" db="EMBL/GenBank/DDBJ databases">
        <title>Draft genome sequence of Pseudoflavonifractor capillosus ATCC 29799.</title>
        <authorList>
            <person name="Sudarsanam P."/>
            <person name="Ley R."/>
            <person name="Guruge J."/>
            <person name="Turnbaugh P.J."/>
            <person name="Mahowald M."/>
            <person name="Liep D."/>
            <person name="Gordon J."/>
        </authorList>
    </citation>
    <scope>NUCLEOTIDE SEQUENCE [LARGE SCALE GENOMIC DNA]</scope>
    <source>
        <strain evidence="7 8">ATCC 29799</strain>
    </source>
</reference>
<dbReference type="CDD" id="cd08513">
    <property type="entry name" value="PBP2_thermophilic_Hb8_like"/>
    <property type="match status" value="1"/>
</dbReference>
<evidence type="ECO:0000256" key="3">
    <source>
        <dbReference type="ARBA" id="ARBA00022729"/>
    </source>
</evidence>
<dbReference type="PANTHER" id="PTHR30290:SF9">
    <property type="entry name" value="OLIGOPEPTIDE-BINDING PROTEIN APPA"/>
    <property type="match status" value="1"/>
</dbReference>
<evidence type="ECO:0000256" key="4">
    <source>
        <dbReference type="SAM" id="MobiDB-lite"/>
    </source>
</evidence>
<dbReference type="Proteomes" id="UP000003639">
    <property type="component" value="Unassembled WGS sequence"/>
</dbReference>
<comment type="caution">
    <text evidence="7">The sequence shown here is derived from an EMBL/GenBank/DDBJ whole genome shotgun (WGS) entry which is preliminary data.</text>
</comment>
<evidence type="ECO:0000313" key="7">
    <source>
        <dbReference type="EMBL" id="EDN01590.1"/>
    </source>
</evidence>
<feature type="compositionally biased region" description="Low complexity" evidence="4">
    <location>
        <begin position="31"/>
        <end position="50"/>
    </location>
</feature>
<name>A6NR94_9FIRM</name>
<gene>
    <name evidence="7" type="ORF">BACCAP_00722</name>
</gene>
<keyword evidence="2" id="KW-0813">Transport</keyword>
<proteinExistence type="inferred from homology"/>
<dbReference type="GO" id="GO:0042597">
    <property type="term" value="C:periplasmic space"/>
    <property type="evidence" value="ECO:0007669"/>
    <property type="project" value="UniProtKB-ARBA"/>
</dbReference>
<feature type="domain" description="Solute-binding protein family 5" evidence="6">
    <location>
        <begin position="95"/>
        <end position="422"/>
    </location>
</feature>
<accession>A6NR94</accession>
<organism evidence="7 8">
    <name type="scientific">Pseudoflavonifractor capillosus ATCC 29799</name>
    <dbReference type="NCBI Taxonomy" id="411467"/>
    <lineage>
        <taxon>Bacteria</taxon>
        <taxon>Bacillati</taxon>
        <taxon>Bacillota</taxon>
        <taxon>Clostridia</taxon>
        <taxon>Eubacteriales</taxon>
        <taxon>Oscillospiraceae</taxon>
        <taxon>Pseudoflavonifractor</taxon>
    </lineage>
</organism>
<dbReference type="GO" id="GO:1904680">
    <property type="term" value="F:peptide transmembrane transporter activity"/>
    <property type="evidence" value="ECO:0007669"/>
    <property type="project" value="TreeGrafter"/>
</dbReference>
<reference evidence="7 8" key="1">
    <citation type="submission" date="2007-04" db="EMBL/GenBank/DDBJ databases">
        <authorList>
            <person name="Fulton L."/>
            <person name="Clifton S."/>
            <person name="Fulton B."/>
            <person name="Xu J."/>
            <person name="Minx P."/>
            <person name="Pepin K.H."/>
            <person name="Johnson M."/>
            <person name="Thiruvilangam P."/>
            <person name="Bhonagiri V."/>
            <person name="Nash W.E."/>
            <person name="Mardis E.R."/>
            <person name="Wilson R.K."/>
        </authorList>
    </citation>
    <scope>NUCLEOTIDE SEQUENCE [LARGE SCALE GENOMIC DNA]</scope>
    <source>
        <strain evidence="7 8">ATCC 29799</strain>
    </source>
</reference>
<dbReference type="InterPro" id="IPR030678">
    <property type="entry name" value="Peptide/Ni-bd"/>
</dbReference>
<comment type="similarity">
    <text evidence="1">Belongs to the bacterial solute-binding protein 5 family.</text>
</comment>
<protein>
    <submittedName>
        <fullName evidence="7">ABC transporter, substrate-binding protein, family 5</fullName>
    </submittedName>
</protein>
<dbReference type="EMBL" id="AAXG02000005">
    <property type="protein sequence ID" value="EDN01590.1"/>
    <property type="molecule type" value="Genomic_DNA"/>
</dbReference>
<evidence type="ECO:0000259" key="6">
    <source>
        <dbReference type="Pfam" id="PF00496"/>
    </source>
</evidence>